<organism evidence="1">
    <name type="scientific">freshwater sediment metagenome</name>
    <dbReference type="NCBI Taxonomy" id="556182"/>
    <lineage>
        <taxon>unclassified sequences</taxon>
        <taxon>metagenomes</taxon>
        <taxon>ecological metagenomes</taxon>
    </lineage>
</organism>
<evidence type="ECO:0008006" key="2">
    <source>
        <dbReference type="Google" id="ProtNLM"/>
    </source>
</evidence>
<dbReference type="EMBL" id="OY288114">
    <property type="protein sequence ID" value="CAJ0892348.1"/>
    <property type="molecule type" value="Genomic_DNA"/>
</dbReference>
<sequence>MRKLSVCLLASCALIVSTASSFAFEAMLAHNFTLYPHPYSHERLMTLGAGDYVDIDRCDHGWCAVTHGPHSGYIRSNHMIDGEEYAAAHGGGYDDDNPVGAAAGLVAAPVEAGVSLLR</sequence>
<accession>A0AA48M4I6</accession>
<gene>
    <name evidence="1" type="ORF">AMST5_04213</name>
</gene>
<reference evidence="1" key="1">
    <citation type="submission" date="2023-07" db="EMBL/GenBank/DDBJ databases">
        <authorList>
            <person name="Pelsma A.J. K."/>
        </authorList>
    </citation>
    <scope>NUCLEOTIDE SEQUENCE</scope>
</reference>
<proteinExistence type="predicted"/>
<protein>
    <recommendedName>
        <fullName evidence="2">SH3b domain-containing protein</fullName>
    </recommendedName>
</protein>
<dbReference type="AlphaFoldDB" id="A0AA48M4I6"/>
<evidence type="ECO:0000313" key="1">
    <source>
        <dbReference type="EMBL" id="CAJ0892348.1"/>
    </source>
</evidence>
<name>A0AA48M4I6_9ZZZZ</name>